<dbReference type="OrthoDB" id="10254455at2759"/>
<protein>
    <submittedName>
        <fullName evidence="3">Putative suppressor protein of bem1/bed5 double mutants</fullName>
    </submittedName>
</protein>
<keyword evidence="2" id="KW-0067">ATP-binding</keyword>
<evidence type="ECO:0000256" key="1">
    <source>
        <dbReference type="ARBA" id="ARBA00022741"/>
    </source>
</evidence>
<dbReference type="Gene3D" id="1.10.8.60">
    <property type="match status" value="1"/>
</dbReference>
<dbReference type="SUPFAM" id="SSF52540">
    <property type="entry name" value="P-loop containing nucleoside triphosphate hydrolases"/>
    <property type="match status" value="1"/>
</dbReference>
<reference evidence="3" key="2">
    <citation type="submission" date="2019-07" db="EMBL/GenBank/DDBJ databases">
        <authorList>
            <person name="Yang Y."/>
            <person name="Bocs S."/>
            <person name="Baudouin L."/>
        </authorList>
    </citation>
    <scope>NUCLEOTIDE SEQUENCE</scope>
    <source>
        <tissue evidence="3">Spear leaf of Hainan Tall coconut</tissue>
    </source>
</reference>
<organism evidence="3 4">
    <name type="scientific">Cocos nucifera</name>
    <name type="common">Coconut palm</name>
    <dbReference type="NCBI Taxonomy" id="13894"/>
    <lineage>
        <taxon>Eukaryota</taxon>
        <taxon>Viridiplantae</taxon>
        <taxon>Streptophyta</taxon>
        <taxon>Embryophyta</taxon>
        <taxon>Tracheophyta</taxon>
        <taxon>Spermatophyta</taxon>
        <taxon>Magnoliopsida</taxon>
        <taxon>Liliopsida</taxon>
        <taxon>Arecaceae</taxon>
        <taxon>Arecoideae</taxon>
        <taxon>Cocoseae</taxon>
        <taxon>Attaleinae</taxon>
        <taxon>Cocos</taxon>
    </lineage>
</organism>
<dbReference type="InterPro" id="IPR027417">
    <property type="entry name" value="P-loop_NTPase"/>
</dbReference>
<dbReference type="InterPro" id="IPR051701">
    <property type="entry name" value="Mito_OM_Translocase_MSP1"/>
</dbReference>
<dbReference type="Proteomes" id="UP000797356">
    <property type="component" value="Chromosome 6"/>
</dbReference>
<reference evidence="3" key="1">
    <citation type="journal article" date="2017" name="Gigascience">
        <title>The genome draft of coconut (Cocos nucifera).</title>
        <authorList>
            <person name="Xiao Y."/>
            <person name="Xu P."/>
            <person name="Fan H."/>
            <person name="Baudouin L."/>
            <person name="Xia W."/>
            <person name="Bocs S."/>
            <person name="Xu J."/>
            <person name="Li Q."/>
            <person name="Guo A."/>
            <person name="Zhou L."/>
            <person name="Li J."/>
            <person name="Wu Y."/>
            <person name="Ma Z."/>
            <person name="Armero A."/>
            <person name="Issali A.E."/>
            <person name="Liu N."/>
            <person name="Peng M."/>
            <person name="Yang Y."/>
        </authorList>
    </citation>
    <scope>NUCLEOTIDE SEQUENCE</scope>
    <source>
        <tissue evidence="3">Spear leaf of Hainan Tall coconut</tissue>
    </source>
</reference>
<dbReference type="EMBL" id="CM017877">
    <property type="protein sequence ID" value="KAG1346500.1"/>
    <property type="molecule type" value="Genomic_DNA"/>
</dbReference>
<keyword evidence="4" id="KW-1185">Reference proteome</keyword>
<evidence type="ECO:0000256" key="2">
    <source>
        <dbReference type="ARBA" id="ARBA00022840"/>
    </source>
</evidence>
<dbReference type="GO" id="GO:0005741">
    <property type="term" value="C:mitochondrial outer membrane"/>
    <property type="evidence" value="ECO:0007669"/>
    <property type="project" value="TreeGrafter"/>
</dbReference>
<dbReference type="PANTHER" id="PTHR45644:SF83">
    <property type="entry name" value="P-LOOP CONTAINING NUCLEOSIDE TRIPHOSPHATE HYDROLASES SUPERFAMILY PROTEIN"/>
    <property type="match status" value="1"/>
</dbReference>
<dbReference type="Gene3D" id="3.40.50.300">
    <property type="entry name" value="P-loop containing nucleotide triphosphate hydrolases"/>
    <property type="match status" value="1"/>
</dbReference>
<dbReference type="GO" id="GO:0005524">
    <property type="term" value="F:ATP binding"/>
    <property type="evidence" value="ECO:0007669"/>
    <property type="project" value="UniProtKB-KW"/>
</dbReference>
<dbReference type="PANTHER" id="PTHR45644">
    <property type="entry name" value="AAA ATPASE, PUTATIVE (AFU_ORTHOLOGUE AFUA_2G12920)-RELATED-RELATED"/>
    <property type="match status" value="1"/>
</dbReference>
<gene>
    <name evidence="3" type="ORF">COCNU_06G003290</name>
</gene>
<accession>A0A8K0IAL7</accession>
<name>A0A8K0IAL7_COCNU</name>
<evidence type="ECO:0000313" key="3">
    <source>
        <dbReference type="EMBL" id="KAG1346500.1"/>
    </source>
</evidence>
<sequence>MRKIKNEVMTHWDGLLTKSGYGIRVLAATDRPFDLDEAIIRKFECRIMVGLPSVKSREIILRKLLSKGKIEGLDFKELAAMTEGCCGSDLKEKKRKAEEGDSLAESWKTGKSVDEEPRNGRLGQVAAGFACEGSVMRELKTWNDLYGEGGLRKKQRLSYFLSSMYDRRKMRFRPCHSIHFHPISFFGKASEAEGAKQAET</sequence>
<keyword evidence="1" id="KW-0547">Nucleotide-binding</keyword>
<proteinExistence type="predicted"/>
<dbReference type="AlphaFoldDB" id="A0A8K0IAL7"/>
<comment type="caution">
    <text evidence="3">The sequence shown here is derived from an EMBL/GenBank/DDBJ whole genome shotgun (WGS) entry which is preliminary data.</text>
</comment>
<evidence type="ECO:0000313" key="4">
    <source>
        <dbReference type="Proteomes" id="UP000797356"/>
    </source>
</evidence>